<evidence type="ECO:0000313" key="2">
    <source>
        <dbReference type="EMBL" id="KGE16536.1"/>
    </source>
</evidence>
<dbReference type="Proteomes" id="UP000029734">
    <property type="component" value="Unassembled WGS sequence"/>
</dbReference>
<dbReference type="EMBL" id="JQCR01000003">
    <property type="protein sequence ID" value="KGE16536.1"/>
    <property type="molecule type" value="Genomic_DNA"/>
</dbReference>
<feature type="compositionally biased region" description="Basic and acidic residues" evidence="1">
    <location>
        <begin position="16"/>
        <end position="26"/>
    </location>
</feature>
<gene>
    <name evidence="2" type="ORF">PWYN_17595</name>
</gene>
<reference evidence="2 3" key="2">
    <citation type="submission" date="2014-10" db="EMBL/GenBank/DDBJ databases">
        <title>Comparative genomics of the Paenibacillus odorifer group.</title>
        <authorList>
            <person name="Tsai Y.-C."/>
            <person name="Martin N."/>
            <person name="Korlach J."/>
            <person name="Wiedmann M."/>
        </authorList>
    </citation>
    <scope>NUCLEOTIDE SEQUENCE [LARGE SCALE GENOMIC DNA]</scope>
    <source>
        <strain evidence="2 3">DSM 18334</strain>
    </source>
</reference>
<proteinExistence type="predicted"/>
<comment type="caution">
    <text evidence="2">The sequence shown here is derived from an EMBL/GenBank/DDBJ whole genome shotgun (WGS) entry which is preliminary data.</text>
</comment>
<dbReference type="OrthoDB" id="2628763at2"/>
<keyword evidence="3" id="KW-1185">Reference proteome</keyword>
<evidence type="ECO:0000313" key="3">
    <source>
        <dbReference type="Proteomes" id="UP000029734"/>
    </source>
</evidence>
<name>A0A098M3F7_9BACL</name>
<sequence length="64" mass="6940">MINYDNLGPGVEPIPEPDKSEEGREGLKGLDEVVGGIMDNVQMALIGNEKSDLNADRNTPNQED</sequence>
<accession>A0A098M3F7</accession>
<dbReference type="AlphaFoldDB" id="A0A098M3F7"/>
<protein>
    <submittedName>
        <fullName evidence="2">Uncharacterized protein</fullName>
    </submittedName>
</protein>
<feature type="region of interest" description="Disordered" evidence="1">
    <location>
        <begin position="1"/>
        <end position="26"/>
    </location>
</feature>
<dbReference type="RefSeq" id="WP_036654501.1">
    <property type="nucleotide sequence ID" value="NZ_JQCR01000003.1"/>
</dbReference>
<organism evidence="2 3">
    <name type="scientific">Paenibacillus wynnii</name>
    <dbReference type="NCBI Taxonomy" id="268407"/>
    <lineage>
        <taxon>Bacteria</taxon>
        <taxon>Bacillati</taxon>
        <taxon>Bacillota</taxon>
        <taxon>Bacilli</taxon>
        <taxon>Bacillales</taxon>
        <taxon>Paenibacillaceae</taxon>
        <taxon>Paenibacillus</taxon>
    </lineage>
</organism>
<evidence type="ECO:0000256" key="1">
    <source>
        <dbReference type="SAM" id="MobiDB-lite"/>
    </source>
</evidence>
<reference evidence="2 3" key="1">
    <citation type="submission" date="2014-08" db="EMBL/GenBank/DDBJ databases">
        <authorList>
            <person name="den Bakker H.C."/>
        </authorList>
    </citation>
    <scope>NUCLEOTIDE SEQUENCE [LARGE SCALE GENOMIC DNA]</scope>
    <source>
        <strain evidence="2 3">DSM 18334</strain>
    </source>
</reference>